<dbReference type="Pfam" id="PF24916">
    <property type="entry name" value="HEAT_GCN1_fung"/>
    <property type="match status" value="1"/>
</dbReference>
<dbReference type="PROSITE" id="PS50077">
    <property type="entry name" value="HEAT_REPEAT"/>
    <property type="match status" value="3"/>
</dbReference>
<dbReference type="EMBL" id="JAYKXP010000013">
    <property type="protein sequence ID" value="KAK7051190.1"/>
    <property type="molecule type" value="Genomic_DNA"/>
</dbReference>
<organism evidence="6 7">
    <name type="scientific">Paramarasmius palmivorus</name>
    <dbReference type="NCBI Taxonomy" id="297713"/>
    <lineage>
        <taxon>Eukaryota</taxon>
        <taxon>Fungi</taxon>
        <taxon>Dikarya</taxon>
        <taxon>Basidiomycota</taxon>
        <taxon>Agaricomycotina</taxon>
        <taxon>Agaricomycetes</taxon>
        <taxon>Agaricomycetidae</taxon>
        <taxon>Agaricales</taxon>
        <taxon>Marasmiineae</taxon>
        <taxon>Marasmiaceae</taxon>
        <taxon>Paramarasmius</taxon>
    </lineage>
</organism>
<evidence type="ECO:0000256" key="4">
    <source>
        <dbReference type="SAM" id="MobiDB-lite"/>
    </source>
</evidence>
<dbReference type="InterPro" id="IPR011989">
    <property type="entry name" value="ARM-like"/>
</dbReference>
<comment type="caution">
    <text evidence="6">The sequence shown here is derived from an EMBL/GenBank/DDBJ whole genome shotgun (WGS) entry which is preliminary data.</text>
</comment>
<dbReference type="GO" id="GO:0006417">
    <property type="term" value="P:regulation of translation"/>
    <property type="evidence" value="ECO:0007669"/>
    <property type="project" value="TreeGrafter"/>
</dbReference>
<feature type="repeat" description="HEAT" evidence="3">
    <location>
        <begin position="1555"/>
        <end position="1593"/>
    </location>
</feature>
<feature type="region of interest" description="Disordered" evidence="4">
    <location>
        <begin position="1863"/>
        <end position="1882"/>
    </location>
</feature>
<dbReference type="Pfam" id="PF12074">
    <property type="entry name" value="Gcn1_N"/>
    <property type="match status" value="1"/>
</dbReference>
<keyword evidence="7" id="KW-1185">Reference proteome</keyword>
<dbReference type="GO" id="GO:0005829">
    <property type="term" value="C:cytosol"/>
    <property type="evidence" value="ECO:0007669"/>
    <property type="project" value="TreeGrafter"/>
</dbReference>
<feature type="repeat" description="HEAT" evidence="3">
    <location>
        <begin position="1673"/>
        <end position="1711"/>
    </location>
</feature>
<dbReference type="PANTHER" id="PTHR23346:SF7">
    <property type="entry name" value="STALLED RIBOSOME SENSOR GCN1"/>
    <property type="match status" value="1"/>
</dbReference>
<dbReference type="InterPro" id="IPR016024">
    <property type="entry name" value="ARM-type_fold"/>
</dbReference>
<dbReference type="Pfam" id="PF24987">
    <property type="entry name" value="HEAT_EF3_N"/>
    <property type="match status" value="2"/>
</dbReference>
<dbReference type="GO" id="GO:0034198">
    <property type="term" value="P:cellular response to amino acid starvation"/>
    <property type="evidence" value="ECO:0007669"/>
    <property type="project" value="TreeGrafter"/>
</dbReference>
<feature type="domain" description="TOG" evidence="5">
    <location>
        <begin position="1384"/>
        <end position="1613"/>
    </location>
</feature>
<keyword evidence="2" id="KW-0677">Repeat</keyword>
<dbReference type="SUPFAM" id="SSF48371">
    <property type="entry name" value="ARM repeat"/>
    <property type="match status" value="3"/>
</dbReference>
<dbReference type="GO" id="GO:0019887">
    <property type="term" value="F:protein kinase regulator activity"/>
    <property type="evidence" value="ECO:0007669"/>
    <property type="project" value="TreeGrafter"/>
</dbReference>
<protein>
    <submittedName>
        <fullName evidence="6">Translational activator of GCN4</fullName>
    </submittedName>
</protein>
<evidence type="ECO:0000256" key="1">
    <source>
        <dbReference type="ARBA" id="ARBA00007366"/>
    </source>
</evidence>
<dbReference type="InterPro" id="IPR021133">
    <property type="entry name" value="HEAT_type_2"/>
</dbReference>
<gene>
    <name evidence="6" type="primary">GCN1_1</name>
    <name evidence="6" type="ORF">VNI00_004690</name>
</gene>
<evidence type="ECO:0000313" key="7">
    <source>
        <dbReference type="Proteomes" id="UP001383192"/>
    </source>
</evidence>
<evidence type="ECO:0000259" key="5">
    <source>
        <dbReference type="SMART" id="SM01349"/>
    </source>
</evidence>
<dbReference type="Gene3D" id="1.25.10.10">
    <property type="entry name" value="Leucine-rich Repeat Variant"/>
    <property type="match status" value="5"/>
</dbReference>
<dbReference type="InterPro" id="IPR057546">
    <property type="entry name" value="HEAT_GCN1"/>
</dbReference>
<dbReference type="Pfam" id="PF23271">
    <property type="entry name" value="HEAT_GCN1"/>
    <property type="match status" value="1"/>
</dbReference>
<dbReference type="Proteomes" id="UP001383192">
    <property type="component" value="Unassembled WGS sequence"/>
</dbReference>
<evidence type="ECO:0000313" key="6">
    <source>
        <dbReference type="EMBL" id="KAK7051190.1"/>
    </source>
</evidence>
<dbReference type="InterPro" id="IPR056809">
    <property type="entry name" value="HEAT_GCN1_fung"/>
</dbReference>
<dbReference type="InterPro" id="IPR022716">
    <property type="entry name" value="Gcn1_N"/>
</dbReference>
<dbReference type="InterPro" id="IPR034085">
    <property type="entry name" value="TOG"/>
</dbReference>
<feature type="repeat" description="HEAT" evidence="3">
    <location>
        <begin position="2021"/>
        <end position="2059"/>
    </location>
</feature>
<dbReference type="Pfam" id="PF24993">
    <property type="entry name" value="GNC1_N"/>
    <property type="match status" value="1"/>
</dbReference>
<comment type="similarity">
    <text evidence="1">Belongs to the GCN1 family.</text>
</comment>
<accession>A0AAW0DLH1</accession>
<reference evidence="6 7" key="1">
    <citation type="submission" date="2024-01" db="EMBL/GenBank/DDBJ databases">
        <title>A draft genome for a cacao thread blight-causing isolate of Paramarasmius palmivorus.</title>
        <authorList>
            <person name="Baruah I.K."/>
            <person name="Bukari Y."/>
            <person name="Amoako-Attah I."/>
            <person name="Meinhardt L.W."/>
            <person name="Bailey B.A."/>
            <person name="Cohen S.P."/>
        </authorList>
    </citation>
    <scope>NUCLEOTIDE SEQUENCE [LARGE SCALE GENOMIC DNA]</scope>
    <source>
        <strain evidence="6 7">GH-12</strain>
    </source>
</reference>
<dbReference type="SMART" id="SM01349">
    <property type="entry name" value="TOG"/>
    <property type="match status" value="1"/>
</dbReference>
<dbReference type="PANTHER" id="PTHR23346">
    <property type="entry name" value="TRANSLATIONAL ACTIVATOR GCN1-RELATED"/>
    <property type="match status" value="1"/>
</dbReference>
<proteinExistence type="inferred from homology"/>
<sequence length="2558" mass="279242">MTKSDIHSWLSLTGAGDEDGDGEGHVWQRDRILEDWPRALEFARNVLLESRTSIRTRFLHDELLHLAKHGDLNLSQTLDIFKLLTLTYPRYADGPSRAAVEAVGMELVKRDELRGTEKGAQDERKMGVAEQILGWLSNEVSRLANRGSSSSYAPSNLYVLLSWSCGFYTVCLETNPTFVETQCWKTIVGIVATLLDMILGSQQAKPSLKNGALVLTRRALRSAPNKISTLISTLIASSKASQSALRFVSLIGVSISVLIRLKTLKEDPANRLPSDLKKELVSLYTTSVLMSKATVPPHVLSCLSDLIEVYFTEDDLKTAVLPTSDKALLRSPEYSLDVMTHFFKSYSHPLDPESCKKVVTQAINSAKSSNPAVRTSSVALLQSVITKDTSESTLQLVSTELLALPKSGKTAGPEHRLALFSMLSSIPPSREVSSSLVQTAIPLLAKETHETAIGVLAKTLAPHVGHLLKADIALTKDVTALIAKEMGSLKLPIRRAFSLLAGGAIWDTHGRDVSEFTKASLEFAKAALPSFENSLKAASGNTTTASPLEAYIALAVLLGPLSRSGAFDDFISKNAAIQAVVSSSNKPSFLVLDKVYQKVTDPEDEAWLLRACDTALMYFKKEVTKNETLRTQLGSVFLHLAVNGTSSEVRRNVITVLEATTVLYPKLSSNMVRDTVAVHLLRATANDAPAKTSRLATLLLSTVPASAEVDDETREQVVVDALILAHHQLVCGSSRQTWIDVCQKAHCDPHRVIARHLDRLMELILSGGTSPPVTGFPDASYRALTTLVFVAPDTTLPRVMDQLREDINPATINSLSELDFAIWSTPEGTTAKVLSNTKGDAQPRKGKDAEIAQWEAEIRKSLANKKASTTVTLTKQQQALVNAQLAKESEVRQRVTSIKTNLDRGLHFIGSIINASVPEFRVYISTVVTLLLDGALEKGSLLSGSMALATYLNLATCCSDRLDTFRKWIGIATLRCLRPSIVPEDLKAEPLSQLVLRVMHRLRFLSELTPFDSSTFSYLFPLIRHLVLEGGIPTEEPEETLEQLTLCQDIIKFHCGEFADAAFPRMHTIQLLIHLIRLQPKLSKEASSSLVELGEAISSSAVKEEIDTLLQGTLHQEVYVRTSCLQTLQPFDLTDYEWSPELWIACHDEDEQNARLARHLWEDNGLDVPQGFLDLLLQFLEHDNAYVRASNAVAIAEAVEHWPQSISSTIAALEEYYREKAKIIAPEYDEYGMLITQSLERSDPWQARVATACTFEALAPSFTEANVPPFFQFLIKDEALGDRMAQVRKTMLSAGTTIIDLHGASCIAPLIAMFEDHLSQPSPATETADHIKEAVVIFLGRVARHLDASDTRISSIVDRLVEALKTPSEQVQIAVSECLSPLVKLMRPKVGQLVDSLFDDLLNSPKYGTRRGAAYGLAGVIKGTGIAGMKEFDIISRLRAATEDKKRYEPRQGVMFAFETMSATLGRLFEPYIVYVLPLLLASFGDATPDVREATQDAARVIMGHLSAYGVKLILPDLLSGLDEKQWRSKKGSIELLGMMAYCSPRQLSVSLPIVIPRLTGVLTDSHAQVRASANKSLKQFGEVISNPEIQSLVPVLLKALVDPTRTPNALTGLLKTSFMHYIDHSSLALVIPIIDRGLRERGAETKKKAAQIVGNLASLTDSKDFIPYLSQLLPLVHVVLVDPVPEARATAAKALGTLVERLGEVNFPDLVPGLIRVLKTDTSGVDRQGAAQGLSEVLSGLGMERLEGLLPDIIANAQSPRATVREGFMSLLVFLPATFGTRFQPHLPKIISPILNGLSDTEEYVRDAAMRAGRMIITNYSNKAIDLLLPELENGMFNPGWRIRHASITLVGELMFKVSGISGKPSDMDEEEEEAEATTAESSRRALTEVLGVERRDRLLASLYLVRQDGVAAVRQASVQIWKALVHNTPRTVREILPELLNQIITLLSSSDFEQQETSGRTIGELCRKFGERIVGEMMPIFRSKVTSAVPRAREGVCLALCEVMENTTDTQREDHEDEIISMVRVCLVDDEPNVRAAAAKAFDILQEYIGAKAIDQTIPTLLEALRQPGKGSGTALEALREVMSVRASTVFPVLIPTLTATPMTVFNARALAALVTVAGSALSKRLMPILNALVKVTEEDQDEELKEAVDEALRALLGSVGDAEGLNTLMMTLLGWAKHDSPNRRISSFAFFSIFCSESELDSSLYRVDWIRQLISSMEDSHVGVHTAAQSALSTFVNSIPKDELEPLVVPLRRTIESTGIPGQHVDVPGFSLPKGIAPTVSIIIAGLTTGTNEQRESAAYAIGDLVERTSPDAFKPFVVPFTGPLIRVATQATTYPPAVKTGILSALTSMLERIPLFVKPFFPQLQRTFIKSAADPASVTVRTKAATALGVLMRNQPRVDPVVTELVGGIKTSEDVISASLTIALARVIEGAGNNVGDKAREAAVEVLSDAFRERSGEESYGPAAAALLVALSKYPDLVQPVVETYLISGTPPSVVSSHVLLGVIESAADTGEETIFEKLGLMASVAQKVQESASHERLDIGRPAREARELLRAS</sequence>
<name>A0AAW0DLH1_9AGAR</name>
<evidence type="ECO:0000256" key="3">
    <source>
        <dbReference type="PROSITE-ProRule" id="PRU00103"/>
    </source>
</evidence>
<dbReference type="InterPro" id="IPR056810">
    <property type="entry name" value="GNC1-like_N"/>
</dbReference>
<dbReference type="Pfam" id="PF24984">
    <property type="entry name" value="HEAT_EF3_GNC1"/>
    <property type="match status" value="1"/>
</dbReference>
<evidence type="ECO:0000256" key="2">
    <source>
        <dbReference type="ARBA" id="ARBA00022737"/>
    </source>
</evidence>